<feature type="transmembrane region" description="Helical" evidence="6">
    <location>
        <begin position="202"/>
        <end position="221"/>
    </location>
</feature>
<feature type="region of interest" description="Disordered" evidence="5">
    <location>
        <begin position="410"/>
        <end position="441"/>
    </location>
</feature>
<dbReference type="Pfam" id="PF03741">
    <property type="entry name" value="TerC"/>
    <property type="match status" value="1"/>
</dbReference>
<comment type="caution">
    <text evidence="8">The sequence shown here is derived from an EMBL/GenBank/DDBJ whole genome shotgun (WGS) entry which is preliminary data.</text>
</comment>
<feature type="signal peptide" evidence="7">
    <location>
        <begin position="1"/>
        <end position="18"/>
    </location>
</feature>
<comment type="subcellular location">
    <subcellularLocation>
        <location evidence="1">Membrane</location>
        <topology evidence="1">Multi-pass membrane protein</topology>
    </subcellularLocation>
</comment>
<gene>
    <name evidence="8" type="ORF">EVOR1521_LOCUS6819</name>
</gene>
<keyword evidence="9" id="KW-1185">Reference proteome</keyword>
<dbReference type="InterPro" id="IPR005496">
    <property type="entry name" value="Integral_membrane_TerC"/>
</dbReference>
<feature type="transmembrane region" description="Helical" evidence="6">
    <location>
        <begin position="384"/>
        <end position="401"/>
    </location>
</feature>
<evidence type="ECO:0000256" key="4">
    <source>
        <dbReference type="ARBA" id="ARBA00023136"/>
    </source>
</evidence>
<dbReference type="Proteomes" id="UP001178507">
    <property type="component" value="Unassembled WGS sequence"/>
</dbReference>
<feature type="transmembrane region" description="Helical" evidence="6">
    <location>
        <begin position="290"/>
        <end position="309"/>
    </location>
</feature>
<proteinExistence type="predicted"/>
<keyword evidence="4 6" id="KW-0472">Membrane</keyword>
<accession>A0AA36I0Q2</accession>
<dbReference type="AlphaFoldDB" id="A0AA36I0Q2"/>
<feature type="transmembrane region" description="Helical" evidence="6">
    <location>
        <begin position="167"/>
        <end position="190"/>
    </location>
</feature>
<evidence type="ECO:0000256" key="3">
    <source>
        <dbReference type="ARBA" id="ARBA00022989"/>
    </source>
</evidence>
<dbReference type="GO" id="GO:0016020">
    <property type="term" value="C:membrane"/>
    <property type="evidence" value="ECO:0007669"/>
    <property type="project" value="UniProtKB-SubCell"/>
</dbReference>
<feature type="chain" id="PRO_5041404889" evidence="7">
    <location>
        <begin position="19"/>
        <end position="441"/>
    </location>
</feature>
<reference evidence="8" key="1">
    <citation type="submission" date="2023-08" db="EMBL/GenBank/DDBJ databases">
        <authorList>
            <person name="Chen Y."/>
            <person name="Shah S."/>
            <person name="Dougan E. K."/>
            <person name="Thang M."/>
            <person name="Chan C."/>
        </authorList>
    </citation>
    <scope>NUCLEOTIDE SEQUENCE</scope>
</reference>
<evidence type="ECO:0000256" key="2">
    <source>
        <dbReference type="ARBA" id="ARBA00022692"/>
    </source>
</evidence>
<evidence type="ECO:0000313" key="8">
    <source>
        <dbReference type="EMBL" id="CAJ1378220.1"/>
    </source>
</evidence>
<evidence type="ECO:0000256" key="7">
    <source>
        <dbReference type="SAM" id="SignalP"/>
    </source>
</evidence>
<name>A0AA36I0Q2_9DINO</name>
<evidence type="ECO:0000256" key="1">
    <source>
        <dbReference type="ARBA" id="ARBA00004141"/>
    </source>
</evidence>
<dbReference type="EMBL" id="CAUJNA010000524">
    <property type="protein sequence ID" value="CAJ1378220.1"/>
    <property type="molecule type" value="Genomic_DNA"/>
</dbReference>
<keyword evidence="3 6" id="KW-1133">Transmembrane helix</keyword>
<feature type="transmembrane region" description="Helical" evidence="6">
    <location>
        <begin position="352"/>
        <end position="372"/>
    </location>
</feature>
<feature type="transmembrane region" description="Helical" evidence="6">
    <location>
        <begin position="325"/>
        <end position="345"/>
    </location>
</feature>
<feature type="transmembrane region" description="Helical" evidence="6">
    <location>
        <begin position="136"/>
        <end position="155"/>
    </location>
</feature>
<evidence type="ECO:0000313" key="9">
    <source>
        <dbReference type="Proteomes" id="UP001178507"/>
    </source>
</evidence>
<feature type="compositionally biased region" description="Basic and acidic residues" evidence="5">
    <location>
        <begin position="410"/>
        <end position="422"/>
    </location>
</feature>
<protein>
    <submittedName>
        <fullName evidence="8">Uncharacterized protein</fullName>
    </submittedName>
</protein>
<keyword evidence="2 6" id="KW-0812">Transmembrane</keyword>
<organism evidence="8 9">
    <name type="scientific">Effrenium voratum</name>
    <dbReference type="NCBI Taxonomy" id="2562239"/>
    <lineage>
        <taxon>Eukaryota</taxon>
        <taxon>Sar</taxon>
        <taxon>Alveolata</taxon>
        <taxon>Dinophyceae</taxon>
        <taxon>Suessiales</taxon>
        <taxon>Symbiodiniaceae</taxon>
        <taxon>Effrenium</taxon>
    </lineage>
</organism>
<evidence type="ECO:0000256" key="5">
    <source>
        <dbReference type="SAM" id="MobiDB-lite"/>
    </source>
</evidence>
<dbReference type="PANTHER" id="PTHR30238">
    <property type="entry name" value="MEMBRANE BOUND PREDICTED REDOX MODULATOR"/>
    <property type="match status" value="1"/>
</dbReference>
<evidence type="ECO:0000256" key="6">
    <source>
        <dbReference type="SAM" id="Phobius"/>
    </source>
</evidence>
<dbReference type="PANTHER" id="PTHR30238:SF0">
    <property type="entry name" value="THYLAKOID MEMBRANE PROTEIN TERC, CHLOROPLASTIC"/>
    <property type="match status" value="1"/>
</dbReference>
<keyword evidence="7" id="KW-0732">Signal</keyword>
<feature type="transmembrane region" description="Helical" evidence="6">
    <location>
        <begin position="103"/>
        <end position="124"/>
    </location>
</feature>
<sequence>MPLWLAVLVLSSAVPATALTVPRTLQLAQVLGFDDVNASDSLNTSRMEGYVNADDLEKSRSGLWLGGMPSRLPFHRGMSRHKVKRVLRSVRDYIQDFFMSARAVSWATFFIFWAFLLAASMLIFMSQDLKYWWQHLFTMSFWVFLAIVYCGIVGAQEGDMMHNMSDWASGYVLELILSMENIFIYEMILASFHVPKKLALKALYITSFFQMFFQMWLFMFVAKYLEAIRSLPYLLGAWLVYLGIETLREDDNASFDPESALVFKALKWALGDRLVFEYSSNMLVTINGKLCVTMLVPATMCLIVVMFVMEVDVTLAKIETIDSNFIGWTSSVFVAFALPDLYIIVKELFRRFYLLGKGISVLLVVFGTLLLVHDEVAVSDTTEVLIMLSIVLISMAMSLIMELGNRRGESYDSEPSHEKAESDAASDEITPPAAATVYSTH</sequence>